<dbReference type="Pfam" id="PF01037">
    <property type="entry name" value="AsnC_trans_reg"/>
    <property type="match status" value="1"/>
</dbReference>
<name>A0A0S2DKK5_LYSEN</name>
<dbReference type="OrthoDB" id="166264at2"/>
<sequence length="152" mass="17389">MRLDETDRRILRVLQREGRIANAELAERVGLSPSPCLRRVRLLEEAGVIERYVAVLAPARLGLSMTLFTRVWLMTQDAETIDRFVAAMLRLDQVMECYIVLGECDAMLRVVVADLDDYRRFQTTHLTRANGIANVKTDLPSQVVKRSYELPL</sequence>
<dbReference type="PRINTS" id="PR00033">
    <property type="entry name" value="HTHASNC"/>
</dbReference>
<dbReference type="SUPFAM" id="SSF46785">
    <property type="entry name" value="Winged helix' DNA-binding domain"/>
    <property type="match status" value="1"/>
</dbReference>
<dbReference type="RefSeq" id="WP_057948288.1">
    <property type="nucleotide sequence ID" value="NZ_CP110813.1"/>
</dbReference>
<dbReference type="InterPro" id="IPR019885">
    <property type="entry name" value="Tscrpt_reg_HTH_AsnC-type_CS"/>
</dbReference>
<dbReference type="PATRIC" id="fig|69.6.peg.3381"/>
<dbReference type="InterPro" id="IPR036390">
    <property type="entry name" value="WH_DNA-bd_sf"/>
</dbReference>
<dbReference type="SUPFAM" id="SSF54909">
    <property type="entry name" value="Dimeric alpha+beta barrel"/>
    <property type="match status" value="1"/>
</dbReference>
<dbReference type="FunFam" id="1.10.10.10:FF:000186">
    <property type="entry name" value="AsnC family transcriptional regulator"/>
    <property type="match status" value="1"/>
</dbReference>
<dbReference type="Gene3D" id="3.30.70.920">
    <property type="match status" value="1"/>
</dbReference>
<gene>
    <name evidence="1" type="ORF">GLE_3431</name>
</gene>
<dbReference type="PANTHER" id="PTHR30154:SF34">
    <property type="entry name" value="TRANSCRIPTIONAL REGULATOR AZLB"/>
    <property type="match status" value="1"/>
</dbReference>
<dbReference type="Proteomes" id="UP000061569">
    <property type="component" value="Chromosome"/>
</dbReference>
<dbReference type="GO" id="GO:0006355">
    <property type="term" value="P:regulation of DNA-templated transcription"/>
    <property type="evidence" value="ECO:0007669"/>
    <property type="project" value="UniProtKB-ARBA"/>
</dbReference>
<dbReference type="PROSITE" id="PS00519">
    <property type="entry name" value="HTH_ASNC_1"/>
    <property type="match status" value="1"/>
</dbReference>
<protein>
    <submittedName>
        <fullName evidence="1">Transcriptional regulator, AsnC family</fullName>
    </submittedName>
</protein>
<dbReference type="PANTHER" id="PTHR30154">
    <property type="entry name" value="LEUCINE-RESPONSIVE REGULATORY PROTEIN"/>
    <property type="match status" value="1"/>
</dbReference>
<organism evidence="1 2">
    <name type="scientific">Lysobacter enzymogenes</name>
    <dbReference type="NCBI Taxonomy" id="69"/>
    <lineage>
        <taxon>Bacteria</taxon>
        <taxon>Pseudomonadati</taxon>
        <taxon>Pseudomonadota</taxon>
        <taxon>Gammaproteobacteria</taxon>
        <taxon>Lysobacterales</taxon>
        <taxon>Lysobacteraceae</taxon>
        <taxon>Lysobacter</taxon>
    </lineage>
</organism>
<dbReference type="InterPro" id="IPR000485">
    <property type="entry name" value="AsnC-type_HTH_dom"/>
</dbReference>
<dbReference type="SMART" id="SM00344">
    <property type="entry name" value="HTH_ASNC"/>
    <property type="match status" value="1"/>
</dbReference>
<dbReference type="InterPro" id="IPR019887">
    <property type="entry name" value="Tscrpt_reg_AsnC/Lrp_C"/>
</dbReference>
<proteinExistence type="predicted"/>
<dbReference type="AlphaFoldDB" id="A0A0S2DKK5"/>
<dbReference type="PROSITE" id="PS50956">
    <property type="entry name" value="HTH_ASNC_2"/>
    <property type="match status" value="1"/>
</dbReference>
<reference evidence="1 2" key="1">
    <citation type="submission" date="2015-11" db="EMBL/GenBank/DDBJ databases">
        <title>Genome sequences of Lysobacter enzymogenes strain C3 and Lysobacter antibioticus ATCC 29479.</title>
        <authorList>
            <person name="Kobayashi D.Y."/>
        </authorList>
    </citation>
    <scope>NUCLEOTIDE SEQUENCE [LARGE SCALE GENOMIC DNA]</scope>
    <source>
        <strain evidence="1 2">C3</strain>
    </source>
</reference>
<dbReference type="EMBL" id="CP013140">
    <property type="protein sequence ID" value="ALN58776.1"/>
    <property type="molecule type" value="Genomic_DNA"/>
</dbReference>
<dbReference type="Pfam" id="PF13412">
    <property type="entry name" value="HTH_24"/>
    <property type="match status" value="1"/>
</dbReference>
<dbReference type="InterPro" id="IPR036388">
    <property type="entry name" value="WH-like_DNA-bd_sf"/>
</dbReference>
<dbReference type="InterPro" id="IPR011008">
    <property type="entry name" value="Dimeric_a/b-barrel"/>
</dbReference>
<dbReference type="InterPro" id="IPR019888">
    <property type="entry name" value="Tscrpt_reg_AsnC-like"/>
</dbReference>
<dbReference type="KEGG" id="lez:GLE_3431"/>
<dbReference type="GO" id="GO:0005829">
    <property type="term" value="C:cytosol"/>
    <property type="evidence" value="ECO:0007669"/>
    <property type="project" value="TreeGrafter"/>
</dbReference>
<dbReference type="GO" id="GO:0043200">
    <property type="term" value="P:response to amino acid"/>
    <property type="evidence" value="ECO:0007669"/>
    <property type="project" value="TreeGrafter"/>
</dbReference>
<dbReference type="InterPro" id="IPR011991">
    <property type="entry name" value="ArsR-like_HTH"/>
</dbReference>
<dbReference type="CDD" id="cd00090">
    <property type="entry name" value="HTH_ARSR"/>
    <property type="match status" value="1"/>
</dbReference>
<dbReference type="STRING" id="69.GLE_3431"/>
<evidence type="ECO:0000313" key="1">
    <source>
        <dbReference type="EMBL" id="ALN58776.1"/>
    </source>
</evidence>
<accession>A0A0S2DKK5</accession>
<dbReference type="Gene3D" id="1.10.10.10">
    <property type="entry name" value="Winged helix-like DNA-binding domain superfamily/Winged helix DNA-binding domain"/>
    <property type="match status" value="1"/>
</dbReference>
<evidence type="ECO:0000313" key="2">
    <source>
        <dbReference type="Proteomes" id="UP000061569"/>
    </source>
</evidence>
<dbReference type="GO" id="GO:0043565">
    <property type="term" value="F:sequence-specific DNA binding"/>
    <property type="evidence" value="ECO:0007669"/>
    <property type="project" value="InterPro"/>
</dbReference>